<gene>
    <name evidence="1" type="ORF">WOA13_11555</name>
</gene>
<dbReference type="Proteomes" id="UP001396646">
    <property type="component" value="Unassembled WGS sequence"/>
</dbReference>
<sequence length="87" mass="9730">MSPIDEETCDGCDSMDVCISLHPELGEVLFKDGNPDNEMNALGKEEIIFLLENYPRFFADEDLRDELRNAVKSETFEGTIRGVSGPC</sequence>
<protein>
    <recommendedName>
        <fullName evidence="3">4Fe-4S ferredoxin-type domain-containing protein</fullName>
    </recommendedName>
</protein>
<evidence type="ECO:0000313" key="2">
    <source>
        <dbReference type="Proteomes" id="UP001396646"/>
    </source>
</evidence>
<organism evidence="1 2">
    <name type="scientific">Methanococcoides cohabitans</name>
    <dbReference type="NCBI Taxonomy" id="3136559"/>
    <lineage>
        <taxon>Archaea</taxon>
        <taxon>Methanobacteriati</taxon>
        <taxon>Methanobacteriota</taxon>
        <taxon>Stenosarchaea group</taxon>
        <taxon>Methanomicrobia</taxon>
        <taxon>Methanosarcinales</taxon>
        <taxon>Methanosarcinaceae</taxon>
        <taxon>Methanococcoides</taxon>
    </lineage>
</organism>
<evidence type="ECO:0008006" key="3">
    <source>
        <dbReference type="Google" id="ProtNLM"/>
    </source>
</evidence>
<proteinExistence type="predicted"/>
<name>A0ABU9KVQ9_9EURY</name>
<keyword evidence="2" id="KW-1185">Reference proteome</keyword>
<evidence type="ECO:0000313" key="1">
    <source>
        <dbReference type="EMBL" id="MEL4306453.1"/>
    </source>
</evidence>
<dbReference type="EMBL" id="JBCAUS010000008">
    <property type="protein sequence ID" value="MEL4306453.1"/>
    <property type="molecule type" value="Genomic_DNA"/>
</dbReference>
<reference evidence="1 2" key="1">
    <citation type="submission" date="2024-04" db="EMBL/GenBank/DDBJ databases">
        <title>Methanococcoides sp. LMO-2.</title>
        <authorList>
            <person name="Liang L."/>
        </authorList>
    </citation>
    <scope>NUCLEOTIDE SEQUENCE [LARGE SCALE GENOMIC DNA]</scope>
    <source>
        <strain evidence="1 2">LMO-2</strain>
    </source>
</reference>
<comment type="caution">
    <text evidence="1">The sequence shown here is derived from an EMBL/GenBank/DDBJ whole genome shotgun (WGS) entry which is preliminary data.</text>
</comment>
<accession>A0ABU9KVQ9</accession>
<dbReference type="RefSeq" id="WP_342128055.1">
    <property type="nucleotide sequence ID" value="NZ_JBCAUS010000008.1"/>
</dbReference>